<dbReference type="EC" id="2.7.6.3" evidence="9"/>
<evidence type="ECO:0000256" key="1">
    <source>
        <dbReference type="ARBA" id="ARBA00000198"/>
    </source>
</evidence>
<comment type="catalytic activity">
    <reaction evidence="9">
        <text>7,8-dihydroneopterin = 6-hydroxymethyl-7,8-dihydropterin + glycolaldehyde</text>
        <dbReference type="Rhea" id="RHEA:10540"/>
        <dbReference type="ChEBI" id="CHEBI:17001"/>
        <dbReference type="ChEBI" id="CHEBI:17071"/>
        <dbReference type="ChEBI" id="CHEBI:44841"/>
        <dbReference type="EC" id="4.1.2.25"/>
    </reaction>
</comment>
<evidence type="ECO:0000256" key="9">
    <source>
        <dbReference type="RuleBase" id="RU362079"/>
    </source>
</evidence>
<dbReference type="Pfam" id="PF01288">
    <property type="entry name" value="HPPK"/>
    <property type="match status" value="1"/>
</dbReference>
<comment type="catalytic activity">
    <reaction evidence="1">
        <text>6-hydroxymethyl-7,8-dihydropterin + ATP = (7,8-dihydropterin-6-yl)methyl diphosphate + AMP + H(+)</text>
        <dbReference type="Rhea" id="RHEA:11412"/>
        <dbReference type="ChEBI" id="CHEBI:15378"/>
        <dbReference type="ChEBI" id="CHEBI:30616"/>
        <dbReference type="ChEBI" id="CHEBI:44841"/>
        <dbReference type="ChEBI" id="CHEBI:72950"/>
        <dbReference type="ChEBI" id="CHEBI:456215"/>
        <dbReference type="EC" id="2.7.6.3"/>
    </reaction>
</comment>
<comment type="similarity">
    <text evidence="9">Belongs to the DHNA family.</text>
</comment>
<evidence type="ECO:0000259" key="10">
    <source>
        <dbReference type="PROSITE" id="PS00794"/>
    </source>
</evidence>
<dbReference type="NCBIfam" id="TIGR01498">
    <property type="entry name" value="folK"/>
    <property type="match status" value="1"/>
</dbReference>
<evidence type="ECO:0000256" key="7">
    <source>
        <dbReference type="ARBA" id="ARBA00022840"/>
    </source>
</evidence>
<keyword evidence="4" id="KW-0808">Transferase</keyword>
<keyword evidence="12" id="KW-1185">Reference proteome</keyword>
<evidence type="ECO:0000256" key="2">
    <source>
        <dbReference type="ARBA" id="ARBA00005051"/>
    </source>
</evidence>
<dbReference type="InterPro" id="IPR043133">
    <property type="entry name" value="GTP-CH-I_C/QueF"/>
</dbReference>
<proteinExistence type="inferred from homology"/>
<dbReference type="SUPFAM" id="SSF55083">
    <property type="entry name" value="6-hydroxymethyl-7,8-dihydropterin pyrophosphokinase, HPPK"/>
    <property type="match status" value="1"/>
</dbReference>
<comment type="caution">
    <text evidence="11">The sequence shown here is derived from an EMBL/GenBank/DDBJ whole genome shotgun (WGS) entry which is preliminary data.</text>
</comment>
<keyword evidence="8 9" id="KW-0289">Folate biosynthesis</keyword>
<evidence type="ECO:0000313" key="11">
    <source>
        <dbReference type="EMBL" id="GAA3603304.1"/>
    </source>
</evidence>
<comment type="similarity">
    <text evidence="3">In the N-terminal section; belongs to the DHNA family.</text>
</comment>
<evidence type="ECO:0000313" key="12">
    <source>
        <dbReference type="Proteomes" id="UP001501074"/>
    </source>
</evidence>
<dbReference type="Pfam" id="PF02152">
    <property type="entry name" value="FolB"/>
    <property type="match status" value="1"/>
</dbReference>
<keyword evidence="5" id="KW-0547">Nucleotide-binding</keyword>
<keyword evidence="7" id="KW-0067">ATP-binding</keyword>
<dbReference type="CDD" id="cd00534">
    <property type="entry name" value="DHNA_DHNTPE"/>
    <property type="match status" value="1"/>
</dbReference>
<comment type="pathway">
    <text evidence="2">Cofactor biosynthesis; tetrahydrofolate biosynthesis; 2-amino-4-hydroxy-6-hydroxymethyl-7,8-dihydropteridine diphosphate from 7,8-dihydroneopterin triphosphate: step 4/4.</text>
</comment>
<dbReference type="NCBIfam" id="TIGR00526">
    <property type="entry name" value="folB_dom"/>
    <property type="match status" value="1"/>
</dbReference>
<keyword evidence="6" id="KW-0418">Kinase</keyword>
<organism evidence="11 12">
    <name type="scientific">Kineosporia mesophila</name>
    <dbReference type="NCBI Taxonomy" id="566012"/>
    <lineage>
        <taxon>Bacteria</taxon>
        <taxon>Bacillati</taxon>
        <taxon>Actinomycetota</taxon>
        <taxon>Actinomycetes</taxon>
        <taxon>Kineosporiales</taxon>
        <taxon>Kineosporiaceae</taxon>
        <taxon>Kineosporia</taxon>
    </lineage>
</organism>
<evidence type="ECO:0000256" key="3">
    <source>
        <dbReference type="ARBA" id="ARBA00009640"/>
    </source>
</evidence>
<dbReference type="PROSITE" id="PS00794">
    <property type="entry name" value="HPPK"/>
    <property type="match status" value="1"/>
</dbReference>
<dbReference type="Gene3D" id="3.30.1130.10">
    <property type="match status" value="1"/>
</dbReference>
<dbReference type="InterPro" id="IPR035907">
    <property type="entry name" value="Hppk_sf"/>
</dbReference>
<comment type="pathway">
    <text evidence="9">Cofactor biosynthesis; tetrahydrofolate biosynthesis; 2-amino-4-hydroxy-6-hydroxymethyl-7,8-dihydropteridine diphosphate from 7,8-dihydroneopterin triphosphate: step 3/4.</text>
</comment>
<keyword evidence="9" id="KW-0456">Lyase</keyword>
<evidence type="ECO:0000256" key="4">
    <source>
        <dbReference type="ARBA" id="ARBA00022679"/>
    </source>
</evidence>
<dbReference type="PANTHER" id="PTHR43071:SF1">
    <property type="entry name" value="2-AMINO-4-HYDROXY-6-HYDROXYMETHYLDIHYDROPTERIDINE PYROPHOSPHOKINASE"/>
    <property type="match status" value="1"/>
</dbReference>
<gene>
    <name evidence="11" type="primary">folK</name>
    <name evidence="11" type="ORF">GCM10022223_18710</name>
</gene>
<dbReference type="SUPFAM" id="SSF55620">
    <property type="entry name" value="Tetrahydrobiopterin biosynthesis enzymes-like"/>
    <property type="match status" value="1"/>
</dbReference>
<feature type="domain" description="7,8-dihydro-6-hydroxymethylpterin-pyrophosphokinase" evidence="10">
    <location>
        <begin position="233"/>
        <end position="244"/>
    </location>
</feature>
<protein>
    <recommendedName>
        <fullName evidence="9">Bifunctional folate synthesis protein</fullName>
    </recommendedName>
    <domain>
        <recommendedName>
            <fullName evidence="9">Dihydroneopterin aldolase</fullName>
            <shortName evidence="9">DHNA</shortName>
            <ecNumber evidence="9">4.1.2.25</ecNumber>
        </recommendedName>
        <alternativeName>
            <fullName evidence="9">7,8-dihydroneopterin aldolase</fullName>
        </alternativeName>
    </domain>
    <domain>
        <recommendedName>
            <fullName evidence="9">2-amino-4-hydroxy-6-hydroxymethyldihydropteridine pyrophosphokinase</fullName>
            <ecNumber evidence="9">2.7.6.3</ecNumber>
        </recommendedName>
        <alternativeName>
            <fullName evidence="9">6-hydroxymethyl-7,8-dihydropterin pyrophosphokinase</fullName>
            <shortName evidence="9">PPPK</shortName>
        </alternativeName>
        <alternativeName>
            <fullName evidence="9">7,8-dihydro-6-hydroxymethylpterin pyrophosphokinase</fullName>
            <shortName evidence="9">HPPK</shortName>
        </alternativeName>
    </domain>
</protein>
<dbReference type="NCBIfam" id="TIGR00525">
    <property type="entry name" value="folB"/>
    <property type="match status" value="1"/>
</dbReference>
<dbReference type="EC" id="4.1.2.25" evidence="9"/>
<dbReference type="CDD" id="cd00483">
    <property type="entry name" value="HPPK"/>
    <property type="match status" value="1"/>
</dbReference>
<dbReference type="Proteomes" id="UP001501074">
    <property type="component" value="Unassembled WGS sequence"/>
</dbReference>
<accession>A0ABP6ZAF7</accession>
<dbReference type="InterPro" id="IPR006156">
    <property type="entry name" value="Dihydroneopterin_aldolase"/>
</dbReference>
<dbReference type="SMART" id="SM00905">
    <property type="entry name" value="FolB"/>
    <property type="match status" value="1"/>
</dbReference>
<name>A0ABP6ZAF7_9ACTN</name>
<dbReference type="InterPro" id="IPR006157">
    <property type="entry name" value="FolB_dom"/>
</dbReference>
<sequence>MSTGLGFGPITQGSGRLLDQIRLSGVTARGTHGVFDFERRQGQDFVVDVVLHTDISAAAASDDLTRTTHYGELAGTVADIVRGDPVDLIETLAERIAWACLEPPGVFAVDVAVHKPQAPIEETFGDVVVAVRRERTILLERAPAAPVPVVLALGTNLGDRLMILRGAVRDLRAVEGLEVDVVSPVIQTDPVGGPDQPDYLNAVVLATSTLSANDVLAACNRIEGEFGRERTVRWGPRTLDIDVISYGELRSYDEKLTLPHPRAHERAFVLAPWLAADENATLLTASGPEKVATLLEQAPDRISLRQRPELTLEHWA</sequence>
<comment type="function">
    <text evidence="9">Catalyzes the conversion of 7,8-dihydroneopterin to 6-hydroxymethyl-7,8-dihydropterin.</text>
</comment>
<evidence type="ECO:0000256" key="8">
    <source>
        <dbReference type="ARBA" id="ARBA00022909"/>
    </source>
</evidence>
<evidence type="ECO:0000256" key="5">
    <source>
        <dbReference type="ARBA" id="ARBA00022741"/>
    </source>
</evidence>
<evidence type="ECO:0000256" key="6">
    <source>
        <dbReference type="ARBA" id="ARBA00022777"/>
    </source>
</evidence>
<dbReference type="InterPro" id="IPR000550">
    <property type="entry name" value="Hppk"/>
</dbReference>
<dbReference type="PANTHER" id="PTHR43071">
    <property type="entry name" value="2-AMINO-4-HYDROXY-6-HYDROXYMETHYLDIHYDROPTERIDINE PYROPHOSPHOKINASE"/>
    <property type="match status" value="1"/>
</dbReference>
<dbReference type="EMBL" id="BAAAZO010000003">
    <property type="protein sequence ID" value="GAA3603304.1"/>
    <property type="molecule type" value="Genomic_DNA"/>
</dbReference>
<dbReference type="Gene3D" id="3.30.70.560">
    <property type="entry name" value="7,8-Dihydro-6-hydroxymethylpterin-pyrophosphokinase HPPK"/>
    <property type="match status" value="1"/>
</dbReference>
<reference evidence="12" key="1">
    <citation type="journal article" date="2019" name="Int. J. Syst. Evol. Microbiol.">
        <title>The Global Catalogue of Microorganisms (GCM) 10K type strain sequencing project: providing services to taxonomists for standard genome sequencing and annotation.</title>
        <authorList>
            <consortium name="The Broad Institute Genomics Platform"/>
            <consortium name="The Broad Institute Genome Sequencing Center for Infectious Disease"/>
            <person name="Wu L."/>
            <person name="Ma J."/>
        </authorList>
    </citation>
    <scope>NUCLEOTIDE SEQUENCE [LARGE SCALE GENOMIC DNA]</scope>
    <source>
        <strain evidence="12">JCM 16902</strain>
    </source>
</reference>
<dbReference type="RefSeq" id="WP_345718663.1">
    <property type="nucleotide sequence ID" value="NZ_BAAAZO010000003.1"/>
</dbReference>